<evidence type="ECO:0000313" key="3">
    <source>
        <dbReference type="Proteomes" id="UP000664417"/>
    </source>
</evidence>
<keyword evidence="1" id="KW-0732">Signal</keyword>
<comment type="caution">
    <text evidence="2">The sequence shown here is derived from an EMBL/GenBank/DDBJ whole genome shotgun (WGS) entry which is preliminary data.</text>
</comment>
<dbReference type="Proteomes" id="UP000664417">
    <property type="component" value="Unassembled WGS sequence"/>
</dbReference>
<dbReference type="Gene3D" id="3.40.190.10">
    <property type="entry name" value="Periplasmic binding protein-like II"/>
    <property type="match status" value="2"/>
</dbReference>
<proteinExistence type="predicted"/>
<keyword evidence="3" id="KW-1185">Reference proteome</keyword>
<dbReference type="PANTHER" id="PTHR35936">
    <property type="entry name" value="MEMBRANE-BOUND LYTIC MUREIN TRANSGLYCOSYLASE F"/>
    <property type="match status" value="1"/>
</dbReference>
<accession>A0A8J7Q3L1</accession>
<dbReference type="AlphaFoldDB" id="A0A8J7Q3L1"/>
<dbReference type="SUPFAM" id="SSF53850">
    <property type="entry name" value="Periplasmic binding protein-like II"/>
    <property type="match status" value="1"/>
</dbReference>
<feature type="signal peptide" evidence="1">
    <location>
        <begin position="1"/>
        <end position="18"/>
    </location>
</feature>
<protein>
    <submittedName>
        <fullName evidence="2">Transporter substrate-binding domain-containing protein</fullName>
    </submittedName>
</protein>
<evidence type="ECO:0000256" key="1">
    <source>
        <dbReference type="SAM" id="SignalP"/>
    </source>
</evidence>
<dbReference type="PANTHER" id="PTHR35936:SF25">
    <property type="entry name" value="ABC TRANSPORTER SUBSTRATE-BINDING PROTEIN"/>
    <property type="match status" value="1"/>
</dbReference>
<organism evidence="2 3">
    <name type="scientific">Acanthopleuribacter pedis</name>
    <dbReference type="NCBI Taxonomy" id="442870"/>
    <lineage>
        <taxon>Bacteria</taxon>
        <taxon>Pseudomonadati</taxon>
        <taxon>Acidobacteriota</taxon>
        <taxon>Holophagae</taxon>
        <taxon>Acanthopleuribacterales</taxon>
        <taxon>Acanthopleuribacteraceae</taxon>
        <taxon>Acanthopleuribacter</taxon>
    </lineage>
</organism>
<reference evidence="2" key="1">
    <citation type="submission" date="2021-03" db="EMBL/GenBank/DDBJ databases">
        <authorList>
            <person name="Wang G."/>
        </authorList>
    </citation>
    <scope>NUCLEOTIDE SEQUENCE</scope>
    <source>
        <strain evidence="2">KCTC 12899</strain>
    </source>
</reference>
<sequence>MYRLFVSAFLIWFSFASATAQTARVRITTGDWPPYNGKSLPGGGIANALIQAAFCEVGIEIEFGYFPWSRSLKLAVEGDWDASAIWAHTTDRQEHLLYSEVIVDGEDVFYYIRGTPFDWAHLDDLKGWKVGGTIGYSYTALSDEKGVPVVDLERAPSDLLNFRKLLAGRIQVFVADRRVGAYLLNHHFTQEERDRIVRHPRAIQTVPYYLVFSKKASNAAYLHHAFNQGLASLREHQDQETFIELIERASHGTPKR</sequence>
<dbReference type="RefSeq" id="WP_207856247.1">
    <property type="nucleotide sequence ID" value="NZ_JAFREP010000001.1"/>
</dbReference>
<name>A0A8J7Q3L1_9BACT</name>
<gene>
    <name evidence="2" type="ORF">J3U88_00970</name>
</gene>
<feature type="chain" id="PRO_5035250122" evidence="1">
    <location>
        <begin position="19"/>
        <end position="256"/>
    </location>
</feature>
<dbReference type="EMBL" id="JAFREP010000001">
    <property type="protein sequence ID" value="MBO1317011.1"/>
    <property type="molecule type" value="Genomic_DNA"/>
</dbReference>
<evidence type="ECO:0000313" key="2">
    <source>
        <dbReference type="EMBL" id="MBO1317011.1"/>
    </source>
</evidence>